<feature type="transmembrane region" description="Helical" evidence="16">
    <location>
        <begin position="135"/>
        <end position="153"/>
    </location>
</feature>
<keyword evidence="13" id="KW-0325">Glycoprotein</keyword>
<feature type="transmembrane region" description="Helical" evidence="16">
    <location>
        <begin position="647"/>
        <end position="667"/>
    </location>
</feature>
<dbReference type="FunFam" id="1.20.120.350:FF:000066">
    <property type="entry name" value="Sodium channel protein"/>
    <property type="match status" value="1"/>
</dbReference>
<keyword evidence="6" id="KW-0677">Repeat</keyword>
<feature type="compositionally biased region" description="Acidic residues" evidence="17">
    <location>
        <begin position="43"/>
        <end position="52"/>
    </location>
</feature>
<feature type="domain" description="Ion transport" evidence="18">
    <location>
        <begin position="133"/>
        <end position="402"/>
    </location>
</feature>
<feature type="transmembrane region" description="Helical" evidence="16">
    <location>
        <begin position="720"/>
        <end position="743"/>
    </location>
</feature>
<dbReference type="Gene3D" id="1.10.287.70">
    <property type="match status" value="4"/>
</dbReference>
<feature type="transmembrane region" description="Helical" evidence="16">
    <location>
        <begin position="1061"/>
        <end position="1081"/>
    </location>
</feature>
<dbReference type="InterPro" id="IPR027359">
    <property type="entry name" value="Volt_channel_dom_sf"/>
</dbReference>
<feature type="transmembrane region" description="Helical" evidence="16">
    <location>
        <begin position="556"/>
        <end position="574"/>
    </location>
</feature>
<dbReference type="Proteomes" id="UP001159428">
    <property type="component" value="Unassembled WGS sequence"/>
</dbReference>
<evidence type="ECO:0000256" key="5">
    <source>
        <dbReference type="ARBA" id="ARBA00022692"/>
    </source>
</evidence>
<feature type="transmembrane region" description="Helical" evidence="16">
    <location>
        <begin position="522"/>
        <end position="544"/>
    </location>
</feature>
<keyword evidence="20" id="KW-1185">Reference proteome</keyword>
<dbReference type="EMBL" id="CALNXJ010000007">
    <property type="protein sequence ID" value="CAH3044894.1"/>
    <property type="molecule type" value="Genomic_DNA"/>
</dbReference>
<keyword evidence="3 16" id="KW-0894">Sodium channel</keyword>
<organism evidence="19 20">
    <name type="scientific">Pocillopora meandrina</name>
    <dbReference type="NCBI Taxonomy" id="46732"/>
    <lineage>
        <taxon>Eukaryota</taxon>
        <taxon>Metazoa</taxon>
        <taxon>Cnidaria</taxon>
        <taxon>Anthozoa</taxon>
        <taxon>Hexacorallia</taxon>
        <taxon>Scleractinia</taxon>
        <taxon>Astrocoeniina</taxon>
        <taxon>Pocilloporidae</taxon>
        <taxon>Pocillopora</taxon>
    </lineage>
</organism>
<dbReference type="GO" id="GO:0001518">
    <property type="term" value="C:voltage-gated sodium channel complex"/>
    <property type="evidence" value="ECO:0007669"/>
    <property type="project" value="UniProtKB-UniRule"/>
</dbReference>
<dbReference type="GO" id="GO:0005248">
    <property type="term" value="F:voltage-gated sodium channel activity"/>
    <property type="evidence" value="ECO:0007669"/>
    <property type="project" value="InterPro"/>
</dbReference>
<comment type="function">
    <text evidence="16">Mediates the voltage-dependent sodium ion permeability of excitable membranes. Assuming opened or closed conformations in response to the voltage difference across the membrane, the protein forms a sodium-selective channel through which Na(+) ions may pass in accordance with their electrochemical gradient.</text>
</comment>
<dbReference type="GO" id="GO:0086010">
    <property type="term" value="P:membrane depolarization during action potential"/>
    <property type="evidence" value="ECO:0007669"/>
    <property type="project" value="TreeGrafter"/>
</dbReference>
<dbReference type="Pfam" id="PF00520">
    <property type="entry name" value="Ion_trans"/>
    <property type="match status" value="4"/>
</dbReference>
<keyword evidence="9 16" id="KW-0915">Sodium</keyword>
<feature type="transmembrane region" description="Helical" evidence="16">
    <location>
        <begin position="1382"/>
        <end position="1410"/>
    </location>
</feature>
<comment type="caution">
    <text evidence="19">The sequence shown here is derived from an EMBL/GenBank/DDBJ whole genome shotgun (WGS) entry which is preliminary data.</text>
</comment>
<dbReference type="FunFam" id="1.10.287.70:FF:000001">
    <property type="entry name" value="Sodium channel protein"/>
    <property type="match status" value="1"/>
</dbReference>
<evidence type="ECO:0000256" key="2">
    <source>
        <dbReference type="ARBA" id="ARBA00022448"/>
    </source>
</evidence>
<keyword evidence="10 16" id="KW-0406">Ion transport</keyword>
<dbReference type="InterPro" id="IPR043203">
    <property type="entry name" value="VGCC_Ca_Na"/>
</dbReference>
<dbReference type="FunFam" id="1.20.120.350:FF:000059">
    <property type="entry name" value="Sodium channel protein"/>
    <property type="match status" value="1"/>
</dbReference>
<feature type="transmembrane region" description="Helical" evidence="16">
    <location>
        <begin position="972"/>
        <end position="991"/>
    </location>
</feature>
<gene>
    <name evidence="19" type="ORF">PMEA_00031461</name>
</gene>
<feature type="region of interest" description="Disordered" evidence="17">
    <location>
        <begin position="1"/>
        <end position="62"/>
    </location>
</feature>
<dbReference type="Gene3D" id="1.20.120.350">
    <property type="entry name" value="Voltage-gated potassium channels. Chain C"/>
    <property type="match status" value="4"/>
</dbReference>
<evidence type="ECO:0000256" key="17">
    <source>
        <dbReference type="SAM" id="MobiDB-lite"/>
    </source>
</evidence>
<evidence type="ECO:0000256" key="16">
    <source>
        <dbReference type="RuleBase" id="RU361132"/>
    </source>
</evidence>
<dbReference type="PANTHER" id="PTHR10037:SF62">
    <property type="entry name" value="SODIUM CHANNEL PROTEIN 60E"/>
    <property type="match status" value="1"/>
</dbReference>
<feature type="region of interest" description="Disordered" evidence="17">
    <location>
        <begin position="862"/>
        <end position="881"/>
    </location>
</feature>
<protein>
    <recommendedName>
        <fullName evidence="16">Sodium channel protein</fullName>
    </recommendedName>
</protein>
<keyword evidence="2 16" id="KW-0813">Transport</keyword>
<sequence>TGKTSKGSVIKSVDKKEPTGTSCNQESPSKRVHFASDPHIEELETEAEDPEMDTDKEPGSTSIARVPSFYIGKPLKDYDATNGRIPSNHTFLVIRRRGASRADHVYRFNKAKALGLLEPVSPVRQLAISVVTNRYFESFVILTILANCVFLVVECAPEEAEYVFCGIYTLEMMLKILSRGFIFHTYAYLRDAWNWLDFIVVVLGYITVAPNIANLTGIRTVRVLRALRTFSAMKGLRAMVNTLLRSLKLLSDVLVLFLFFLAVMALIGLQLFSGELRNKCILNTPFNGSLSMQERALNQSFWLIHEGEPLICGNSSTAGSCPSNYTCMPHAGPNPDHGYTSFDNIGWSLVMALQILTMDFWENVYDKIIRASGALYVPYFMTGIFFCSFYLMNLVLAVVYLSYELELCSEEKEREKRTHLRKTGASYEADQVTLQRLSPLDGSKPPLIITNNTKEGRTDETPLQSLPKEDERKSSTLRHCLIPACVQRDDWRVSKVQCKVVVRTNSFWKNLRERMRDITTHSAFDAVIVVLILLNTIVLALYHHGIDPKFRQVLDYVNLVFTALFAVEIVFRLIAMGPMGFIRSRWNVFDTTVVTGSLLGYFYKSAEGLSIFRTLRLVRVLCLAKSWKTMERLMKAIARSVGPVGNITLILSVVIYIFAVLGIKVFGKAYTVEKFGEDGIPRWNFNDFWHAFMMVFRVLCGEWIEPLWDCMRATSAGQATLFFLTVLVVGNFIVLNLFVALLVNAFDFRETDNEPNDDTETADGPSKCSLGIRKAFQTRKSRLFVAKYREPFRLYELQVLESSRFSSKDTAGRLAICETADHREESMAEDVTFKDRKIDEEDANTIMVRSESEPVHKANLPTSQFQQHSTENKETLPEANNGLSANRPTRYMMEIDDCLPEYCMECPLWKPFSSRHFCWLKFRCRVRVLVEKKYFEWFILVTVFLSSFALIFEDVHLHKKPKLAKTLEICNYIFAAIFTMEFILKAIGFGLIKYFSSAWNCLDAFIVSISLACVFENKNLSVFRSLRTLRALRPLRAISRLEGMRVVVNALFAAIPGIGNVLLVSLLFWLIFSILGVHLFAGKFYKCVDADKEPLSAFVIPNKEECLKHPGEFRWVNSKVTFDNVFAGFLALMQVATFEGWMEVMKDAVDSTEVDLQPMYENNLVAYSFFVAFIVVGSFFVLNLFVGVIIDNFNTLKKKYEELNSMGMLLTDTQRKWVSFLKEAAKKKPPTRQIRPKDKLFGLLYDVVTGDKFEIAILTVIMCNMVMMTIQHYGQSTEITGVLHILSESKLRQSPRVSNYVFTGIFVLEALVKIVTLRLHYFKKPWNVFDFIIVISSLVDVILDEFSASDGTVSPSLLRVLRIFRIARLLRLVEFAKGIRQLLWALMISLPALFNIGTLLFMVIFIYAIIGMSAFGNVKREGELNDVVNFETFGTSLLLLFRLATGSGWNDIMDALLLKPPDCDPNYMGLPHGNCGSFGAIIYLASYVIVVFLVIVNMYIAIILENVNRAHEIEDFCITKENFDSYYTTWGTFVPDGKPYLPLDRLSEFVDSLEKPFKIPQPNAGALRLLDIPVRAGELIHCFDLLKALVRRVLEEHGESPEVFKDITVRMEASFNKSFITHKRISSFSGSTKTKLSLDLNETVT</sequence>
<feature type="transmembrane region" description="Helical" evidence="16">
    <location>
        <begin position="1297"/>
        <end position="1316"/>
    </location>
</feature>
<feature type="transmembrane region" description="Helical" evidence="16">
    <location>
        <begin position="934"/>
        <end position="952"/>
    </location>
</feature>
<evidence type="ECO:0000256" key="10">
    <source>
        <dbReference type="ARBA" id="ARBA00023065"/>
    </source>
</evidence>
<proteinExistence type="inferred from homology"/>
<dbReference type="FunFam" id="1.10.287.70:FF:000217">
    <property type="entry name" value="Sodium channel protein"/>
    <property type="match status" value="1"/>
</dbReference>
<evidence type="ECO:0000256" key="15">
    <source>
        <dbReference type="ARBA" id="ARBA00023303"/>
    </source>
</evidence>
<dbReference type="PRINTS" id="PR00170">
    <property type="entry name" value="NACHANNEL"/>
</dbReference>
<comment type="similarity">
    <text evidence="16">Belongs to the sodium channel (TC 1.A.1.10) family.</text>
</comment>
<keyword evidence="15 16" id="KW-0407">Ion channel</keyword>
<reference evidence="19 20" key="1">
    <citation type="submission" date="2022-05" db="EMBL/GenBank/DDBJ databases">
        <authorList>
            <consortium name="Genoscope - CEA"/>
            <person name="William W."/>
        </authorList>
    </citation>
    <scope>NUCLEOTIDE SEQUENCE [LARGE SCALE GENOMIC DNA]</scope>
</reference>
<dbReference type="InterPro" id="IPR005821">
    <property type="entry name" value="Ion_trans_dom"/>
</dbReference>
<feature type="non-terminal residue" evidence="19">
    <location>
        <position position="1"/>
    </location>
</feature>
<evidence type="ECO:0000256" key="7">
    <source>
        <dbReference type="ARBA" id="ARBA00022882"/>
    </source>
</evidence>
<feature type="transmembrane region" description="Helical" evidence="16">
    <location>
        <begin position="1164"/>
        <end position="1190"/>
    </location>
</feature>
<evidence type="ECO:0000256" key="9">
    <source>
        <dbReference type="ARBA" id="ARBA00023053"/>
    </source>
</evidence>
<accession>A0AAU9W634</accession>
<evidence type="ECO:0000313" key="20">
    <source>
        <dbReference type="Proteomes" id="UP001159428"/>
    </source>
</evidence>
<keyword evidence="8 16" id="KW-1133">Transmembrane helix</keyword>
<dbReference type="InterPro" id="IPR044564">
    <property type="entry name" value="Na_chnl_inactivation_gate"/>
</dbReference>
<name>A0AAU9W634_9CNID</name>
<feature type="region of interest" description="Disordered" evidence="17">
    <location>
        <begin position="448"/>
        <end position="471"/>
    </location>
</feature>
<feature type="transmembrane region" description="Helical" evidence="16">
    <location>
        <begin position="195"/>
        <end position="218"/>
    </location>
</feature>
<keyword evidence="4" id="KW-1003">Cell membrane</keyword>
<dbReference type="CDD" id="cd13433">
    <property type="entry name" value="Na_channel_gate"/>
    <property type="match status" value="1"/>
</dbReference>
<keyword evidence="11 16" id="KW-0472">Membrane</keyword>
<feature type="transmembrane region" description="Helical" evidence="16">
    <location>
        <begin position="249"/>
        <end position="272"/>
    </location>
</feature>
<evidence type="ECO:0000259" key="18">
    <source>
        <dbReference type="Pfam" id="PF00520"/>
    </source>
</evidence>
<dbReference type="SUPFAM" id="SSF81324">
    <property type="entry name" value="Voltage-gated potassium channels"/>
    <property type="match status" value="4"/>
</dbReference>
<feature type="domain" description="Ion transport" evidence="18">
    <location>
        <begin position="933"/>
        <end position="1199"/>
    </location>
</feature>
<evidence type="ECO:0000256" key="14">
    <source>
        <dbReference type="ARBA" id="ARBA00023201"/>
    </source>
</evidence>
<evidence type="ECO:0000256" key="12">
    <source>
        <dbReference type="ARBA" id="ARBA00023157"/>
    </source>
</evidence>
<dbReference type="PANTHER" id="PTHR10037">
    <property type="entry name" value="VOLTAGE-GATED CATION CHANNEL CALCIUM AND SODIUM"/>
    <property type="match status" value="1"/>
</dbReference>
<keyword evidence="7 16" id="KW-0851">Voltage-gated channel</keyword>
<comment type="subcellular location">
    <subcellularLocation>
        <location evidence="1 16">Cell membrane</location>
        <topology evidence="1 16">Multi-pass membrane protein</topology>
    </subcellularLocation>
</comment>
<feature type="transmembrane region" description="Helical" evidence="16">
    <location>
        <begin position="379"/>
        <end position="403"/>
    </location>
</feature>
<keyword evidence="14 16" id="KW-0739">Sodium transport</keyword>
<evidence type="ECO:0000256" key="4">
    <source>
        <dbReference type="ARBA" id="ARBA00022475"/>
    </source>
</evidence>
<feature type="transmembrane region" description="Helical" evidence="16">
    <location>
        <begin position="1480"/>
        <end position="1504"/>
    </location>
</feature>
<evidence type="ECO:0000256" key="8">
    <source>
        <dbReference type="ARBA" id="ARBA00022989"/>
    </source>
</evidence>
<dbReference type="Gene3D" id="1.10.238.10">
    <property type="entry name" value="EF-hand"/>
    <property type="match status" value="1"/>
</dbReference>
<evidence type="ECO:0000256" key="1">
    <source>
        <dbReference type="ARBA" id="ARBA00004651"/>
    </source>
</evidence>
<evidence type="ECO:0000256" key="3">
    <source>
        <dbReference type="ARBA" id="ARBA00022461"/>
    </source>
</evidence>
<dbReference type="FunFam" id="1.20.120.350:FF:000068">
    <property type="entry name" value="Sodium channel protein"/>
    <property type="match status" value="1"/>
</dbReference>
<feature type="domain" description="Ion transport" evidence="18">
    <location>
        <begin position="521"/>
        <end position="747"/>
    </location>
</feature>
<evidence type="ECO:0000313" key="19">
    <source>
        <dbReference type="EMBL" id="CAH3044894.1"/>
    </source>
</evidence>
<dbReference type="FunFam" id="1.20.120.350:FF:000075">
    <property type="entry name" value="Sodium channel protein"/>
    <property type="match status" value="1"/>
</dbReference>
<evidence type="ECO:0000256" key="11">
    <source>
        <dbReference type="ARBA" id="ARBA00023136"/>
    </source>
</evidence>
<keyword evidence="5 16" id="KW-0812">Transmembrane</keyword>
<evidence type="ECO:0000256" key="6">
    <source>
        <dbReference type="ARBA" id="ARBA00022737"/>
    </source>
</evidence>
<comment type="caution">
    <text evidence="16">Lacks conserved residue(s) required for the propagation of feature annotation.</text>
</comment>
<dbReference type="GO" id="GO:0019228">
    <property type="term" value="P:neuronal action potential"/>
    <property type="evidence" value="ECO:0007669"/>
    <property type="project" value="TreeGrafter"/>
</dbReference>
<keyword evidence="12" id="KW-1015">Disulfide bond</keyword>
<feature type="domain" description="Ion transport" evidence="18">
    <location>
        <begin position="1253"/>
        <end position="1512"/>
    </location>
</feature>
<evidence type="ECO:0000256" key="13">
    <source>
        <dbReference type="ARBA" id="ARBA00023180"/>
    </source>
</evidence>
<dbReference type="InterPro" id="IPR001696">
    <property type="entry name" value="Na_channel_asu"/>
</dbReference>